<dbReference type="EMBL" id="AHKF01000031">
    <property type="protein sequence ID" value="EIA07297.1"/>
    <property type="molecule type" value="Genomic_DNA"/>
</dbReference>
<accession>H7FW68</accession>
<keyword evidence="2" id="KW-1185">Reference proteome</keyword>
<dbReference type="AlphaFoldDB" id="H7FW68"/>
<evidence type="ECO:0008006" key="3">
    <source>
        <dbReference type="Google" id="ProtNLM"/>
    </source>
</evidence>
<comment type="caution">
    <text evidence="1">The sequence shown here is derived from an EMBL/GenBank/DDBJ whole genome shotgun (WGS) entry which is preliminary data.</text>
</comment>
<evidence type="ECO:0000313" key="1">
    <source>
        <dbReference type="EMBL" id="EIA07297.1"/>
    </source>
</evidence>
<proteinExistence type="predicted"/>
<sequence>MKERGIIEKICETLRYLKNSFLDNSSSQIDNAFFFLFRNFISD</sequence>
<organism evidence="1 2">
    <name type="scientific">Flavobacterium frigoris (strain PS1)</name>
    <dbReference type="NCBI Taxonomy" id="1086011"/>
    <lineage>
        <taxon>Bacteria</taxon>
        <taxon>Pseudomonadati</taxon>
        <taxon>Bacteroidota</taxon>
        <taxon>Flavobacteriia</taxon>
        <taxon>Flavobacteriales</taxon>
        <taxon>Flavobacteriaceae</taxon>
        <taxon>Flavobacterium</taxon>
    </lineage>
</organism>
<dbReference type="STRING" id="1086011.HJ01_03415"/>
<gene>
    <name evidence="1" type="ORF">HJ01_03415</name>
</gene>
<protein>
    <recommendedName>
        <fullName evidence="3">Site-specific DNA-methyltransferase (adenine-specific)</fullName>
    </recommendedName>
</protein>
<reference evidence="1 2" key="1">
    <citation type="journal article" date="2014" name="Acta Crystallogr. D">
        <title>Structure-based characterization and antifreeze properties of a hyperactive ice-binding protein from the Antarctic bacterium Flavobacterium frigoris PS1.</title>
        <authorList>
            <person name="Do H."/>
            <person name="Kim S.J."/>
            <person name="Kim H.J."/>
            <person name="Lee J.H."/>
        </authorList>
    </citation>
    <scope>NUCLEOTIDE SEQUENCE [LARGE SCALE GENOMIC DNA]</scope>
    <source>
        <strain evidence="1 2">PS1</strain>
    </source>
</reference>
<evidence type="ECO:0000313" key="2">
    <source>
        <dbReference type="Proteomes" id="UP000005566"/>
    </source>
</evidence>
<name>H7FW68_FLAFP</name>
<dbReference type="Proteomes" id="UP000005566">
    <property type="component" value="Unassembled WGS sequence"/>
</dbReference>
<dbReference type="PATRIC" id="fig|1086011.3.peg.3346"/>